<dbReference type="PIRSF" id="PIRSF001435">
    <property type="entry name" value="Nth"/>
    <property type="match status" value="1"/>
</dbReference>
<dbReference type="GO" id="GO:0046872">
    <property type="term" value="F:metal ion binding"/>
    <property type="evidence" value="ECO:0007669"/>
    <property type="project" value="UniProtKB-KW"/>
</dbReference>
<protein>
    <submittedName>
        <fullName evidence="6">Endonuclease</fullName>
    </submittedName>
</protein>
<keyword evidence="6" id="KW-0255">Endonuclease</keyword>
<dbReference type="InterPro" id="IPR003265">
    <property type="entry name" value="HhH-GPD_domain"/>
</dbReference>
<keyword evidence="1" id="KW-0004">4Fe-4S</keyword>
<sequence length="214" mass="25218">MKQKLKKTYRKLYRHFGPQGWWPARTPFEVMVGAILTQNTSWQNVERAIANLKRARVLSWKRMLRLNDRALARLIRPAGYYNIKTRRLKNFLHFLQERYSGDLRRMKEGGTSRLRQELLGINGIGPETADSILLYALHKPIFVIDAYTRRWMVRHGLAAPQLLYEDLQKIFMEGLPADTALFNEYHALIVRLGKEYCRKTKEKCAICPLRDEKL</sequence>
<keyword evidence="2" id="KW-0479">Metal-binding</keyword>
<feature type="domain" description="HhH-GPD" evidence="5">
    <location>
        <begin position="36"/>
        <end position="195"/>
    </location>
</feature>
<keyword evidence="4" id="KW-0411">Iron-sulfur</keyword>
<organism evidence="6 7">
    <name type="scientific">Velamenicoccus archaeovorus</name>
    <dbReference type="NCBI Taxonomy" id="1930593"/>
    <lineage>
        <taxon>Bacteria</taxon>
        <taxon>Pseudomonadati</taxon>
        <taxon>Candidatus Omnitrophota</taxon>
        <taxon>Candidatus Velamenicoccus</taxon>
    </lineage>
</organism>
<dbReference type="PANTHER" id="PTHR10359:SF19">
    <property type="entry name" value="DNA REPAIR GLYCOSYLASE MJ1434-RELATED"/>
    <property type="match status" value="1"/>
</dbReference>
<dbReference type="GO" id="GO:0004519">
    <property type="term" value="F:endonuclease activity"/>
    <property type="evidence" value="ECO:0007669"/>
    <property type="project" value="UniProtKB-KW"/>
</dbReference>
<accession>A0A410P6H9</accession>
<keyword evidence="3" id="KW-0408">Iron</keyword>
<keyword evidence="6" id="KW-0378">Hydrolase</keyword>
<evidence type="ECO:0000256" key="4">
    <source>
        <dbReference type="ARBA" id="ARBA00023014"/>
    </source>
</evidence>
<evidence type="ECO:0000259" key="5">
    <source>
        <dbReference type="SMART" id="SM00478"/>
    </source>
</evidence>
<evidence type="ECO:0000256" key="3">
    <source>
        <dbReference type="ARBA" id="ARBA00023004"/>
    </source>
</evidence>
<dbReference type="Gene3D" id="1.10.340.30">
    <property type="entry name" value="Hypothetical protein, domain 2"/>
    <property type="match status" value="1"/>
</dbReference>
<dbReference type="OrthoDB" id="9802365at2"/>
<name>A0A410P6H9_VELA1</name>
<dbReference type="Pfam" id="PF00730">
    <property type="entry name" value="HhH-GPD"/>
    <property type="match status" value="1"/>
</dbReference>
<dbReference type="PANTHER" id="PTHR10359">
    <property type="entry name" value="A/G-SPECIFIC ADENINE GLYCOSYLASE/ENDONUCLEASE III"/>
    <property type="match status" value="1"/>
</dbReference>
<dbReference type="InterPro" id="IPR023170">
    <property type="entry name" value="HhH_base_excis_C"/>
</dbReference>
<evidence type="ECO:0000256" key="2">
    <source>
        <dbReference type="ARBA" id="ARBA00022723"/>
    </source>
</evidence>
<proteinExistence type="predicted"/>
<dbReference type="GO" id="GO:0051539">
    <property type="term" value="F:4 iron, 4 sulfur cluster binding"/>
    <property type="evidence" value="ECO:0007669"/>
    <property type="project" value="UniProtKB-KW"/>
</dbReference>
<keyword evidence="7" id="KW-1185">Reference proteome</keyword>
<dbReference type="CDD" id="cd00056">
    <property type="entry name" value="ENDO3c"/>
    <property type="match status" value="1"/>
</dbReference>
<dbReference type="Gene3D" id="1.10.1670.10">
    <property type="entry name" value="Helix-hairpin-Helix base-excision DNA repair enzymes (C-terminal)"/>
    <property type="match status" value="1"/>
</dbReference>
<evidence type="ECO:0000256" key="1">
    <source>
        <dbReference type="ARBA" id="ARBA00022485"/>
    </source>
</evidence>
<dbReference type="EMBL" id="CP019384">
    <property type="protein sequence ID" value="QAT17681.1"/>
    <property type="molecule type" value="Genomic_DNA"/>
</dbReference>
<reference evidence="6 7" key="1">
    <citation type="submission" date="2017-01" db="EMBL/GenBank/DDBJ databases">
        <title>First insights into the biology of 'candidatus Vampirococcus archaeovorus'.</title>
        <authorList>
            <person name="Kizina J."/>
            <person name="Jordan S."/>
            <person name="Stueber K."/>
            <person name="Reinhardt R."/>
            <person name="Harder J."/>
        </authorList>
    </citation>
    <scope>NUCLEOTIDE SEQUENCE [LARGE SCALE GENOMIC DNA]</scope>
    <source>
        <strain evidence="6 7">LiM</strain>
    </source>
</reference>
<evidence type="ECO:0000313" key="7">
    <source>
        <dbReference type="Proteomes" id="UP000287243"/>
    </source>
</evidence>
<evidence type="ECO:0000313" key="6">
    <source>
        <dbReference type="EMBL" id="QAT17681.1"/>
    </source>
</evidence>
<dbReference type="SUPFAM" id="SSF48150">
    <property type="entry name" value="DNA-glycosylase"/>
    <property type="match status" value="1"/>
</dbReference>
<keyword evidence="6" id="KW-0540">Nuclease</keyword>
<dbReference type="KEGG" id="vai:BU251_08090"/>
<dbReference type="InterPro" id="IPR011257">
    <property type="entry name" value="DNA_glycosylase"/>
</dbReference>
<dbReference type="AlphaFoldDB" id="A0A410P6H9"/>
<dbReference type="GO" id="GO:0006284">
    <property type="term" value="P:base-excision repair"/>
    <property type="evidence" value="ECO:0007669"/>
    <property type="project" value="InterPro"/>
</dbReference>
<gene>
    <name evidence="6" type="ORF">BU251_08090</name>
</gene>
<dbReference type="SMART" id="SM00478">
    <property type="entry name" value="ENDO3c"/>
    <property type="match status" value="1"/>
</dbReference>
<dbReference type="Proteomes" id="UP000287243">
    <property type="component" value="Chromosome"/>
</dbReference>
<dbReference type="RefSeq" id="WP_128700648.1">
    <property type="nucleotide sequence ID" value="NZ_CP019384.1"/>
</dbReference>